<evidence type="ECO:0000313" key="1">
    <source>
        <dbReference type="EMBL" id="SHI02940.1"/>
    </source>
</evidence>
<name>A0A1M5XT05_9FIRM</name>
<accession>A0A1M5XT05</accession>
<dbReference type="AlphaFoldDB" id="A0A1M5XT05"/>
<reference evidence="1 2" key="1">
    <citation type="submission" date="2016-11" db="EMBL/GenBank/DDBJ databases">
        <authorList>
            <person name="Jaros S."/>
            <person name="Januszkiewicz K."/>
            <person name="Wedrychowicz H."/>
        </authorList>
    </citation>
    <scope>NUCLEOTIDE SEQUENCE [LARGE SCALE GENOMIC DNA]</scope>
    <source>
        <strain evidence="1 2">DSM 13106</strain>
    </source>
</reference>
<gene>
    <name evidence="1" type="ORF">SAMN02745180_01802</name>
</gene>
<keyword evidence="2" id="KW-1185">Reference proteome</keyword>
<proteinExistence type="predicted"/>
<dbReference type="PROSITE" id="PS51257">
    <property type="entry name" value="PROKAR_LIPOPROTEIN"/>
    <property type="match status" value="1"/>
</dbReference>
<dbReference type="STRING" id="1123281.SAMN02745180_01802"/>
<protein>
    <submittedName>
        <fullName evidence="1">Uncharacterized protein</fullName>
    </submittedName>
</protein>
<dbReference type="EMBL" id="FQXR01000008">
    <property type="protein sequence ID" value="SHI02940.1"/>
    <property type="molecule type" value="Genomic_DNA"/>
</dbReference>
<dbReference type="RefSeq" id="WP_072744470.1">
    <property type="nucleotide sequence ID" value="NZ_FQXR01000008.1"/>
</dbReference>
<dbReference type="Proteomes" id="UP000184389">
    <property type="component" value="Unassembled WGS sequence"/>
</dbReference>
<sequence length="177" mass="20942">MRKIRYVLMVCLVISLILVGCKSNSSHKEEMVKIDATIESYFKNYYSIDDYKILDNNDESYKKEIDLVESIKEYTTEEFYDKLKLKGGSGTVVDTAKGKKRNIKVENIEYEIKKPEDIKELKDEITLQYTADFKFYDGDKEDVLKKEGQIRLKKVNGEWKVDYEPGYIPYYMFEKIK</sequence>
<dbReference type="OrthoDB" id="1707251at2"/>
<organism evidence="1 2">
    <name type="scientific">Sporanaerobacter acetigenes DSM 13106</name>
    <dbReference type="NCBI Taxonomy" id="1123281"/>
    <lineage>
        <taxon>Bacteria</taxon>
        <taxon>Bacillati</taxon>
        <taxon>Bacillota</taxon>
        <taxon>Tissierellia</taxon>
        <taxon>Tissierellales</taxon>
        <taxon>Sporanaerobacteraceae</taxon>
        <taxon>Sporanaerobacter</taxon>
    </lineage>
</organism>
<evidence type="ECO:0000313" key="2">
    <source>
        <dbReference type="Proteomes" id="UP000184389"/>
    </source>
</evidence>